<dbReference type="GeneID" id="17090881"/>
<feature type="compositionally biased region" description="Polar residues" evidence="1">
    <location>
        <begin position="55"/>
        <end position="68"/>
    </location>
</feature>
<reference evidence="3" key="1">
    <citation type="journal article" date="2013" name="Science">
        <title>Gene transfer from bacteria and archaea facilitated evolution of an extremophilic eukaryote.</title>
        <authorList>
            <person name="Schonknecht G."/>
            <person name="Chen W.H."/>
            <person name="Ternes C.M."/>
            <person name="Barbier G.G."/>
            <person name="Shrestha R.P."/>
            <person name="Stanke M."/>
            <person name="Brautigam A."/>
            <person name="Baker B.J."/>
            <person name="Banfield J.F."/>
            <person name="Garavito R.M."/>
            <person name="Carr K."/>
            <person name="Wilkerson C."/>
            <person name="Rensing S.A."/>
            <person name="Gagneul D."/>
            <person name="Dickenson N.E."/>
            <person name="Oesterhelt C."/>
            <person name="Lercher M.J."/>
            <person name="Weber A.P."/>
        </authorList>
    </citation>
    <scope>NUCLEOTIDE SEQUENCE [LARGE SCALE GENOMIC DNA]</scope>
    <source>
        <strain evidence="3">074W</strain>
    </source>
</reference>
<dbReference type="Proteomes" id="UP000030680">
    <property type="component" value="Unassembled WGS sequence"/>
</dbReference>
<feature type="region of interest" description="Disordered" evidence="1">
    <location>
        <begin position="21"/>
        <end position="68"/>
    </location>
</feature>
<proteinExistence type="predicted"/>
<name>M2X709_GALSU</name>
<organism evidence="2 3">
    <name type="scientific">Galdieria sulphuraria</name>
    <name type="common">Red alga</name>
    <dbReference type="NCBI Taxonomy" id="130081"/>
    <lineage>
        <taxon>Eukaryota</taxon>
        <taxon>Rhodophyta</taxon>
        <taxon>Bangiophyceae</taxon>
        <taxon>Galdieriales</taxon>
        <taxon>Galdieriaceae</taxon>
        <taxon>Galdieria</taxon>
    </lineage>
</organism>
<evidence type="ECO:0000313" key="3">
    <source>
        <dbReference type="Proteomes" id="UP000030680"/>
    </source>
</evidence>
<keyword evidence="3" id="KW-1185">Reference proteome</keyword>
<dbReference type="KEGG" id="gsl:Gasu_06980"/>
<dbReference type="Gramene" id="EME32290">
    <property type="protein sequence ID" value="EME32290"/>
    <property type="gene ID" value="Gasu_06980"/>
</dbReference>
<dbReference type="RefSeq" id="XP_005708810.1">
    <property type="nucleotide sequence ID" value="XM_005708753.1"/>
</dbReference>
<evidence type="ECO:0000313" key="2">
    <source>
        <dbReference type="EMBL" id="EME32290.1"/>
    </source>
</evidence>
<dbReference type="EMBL" id="KB454487">
    <property type="protein sequence ID" value="EME32290.1"/>
    <property type="molecule type" value="Genomic_DNA"/>
</dbReference>
<protein>
    <submittedName>
        <fullName evidence="2">Uncharacterized protein</fullName>
    </submittedName>
</protein>
<gene>
    <name evidence="2" type="ORF">Gasu_06980</name>
</gene>
<evidence type="ECO:0000256" key="1">
    <source>
        <dbReference type="SAM" id="MobiDB-lite"/>
    </source>
</evidence>
<dbReference type="OrthoDB" id="10485836at2759"/>
<sequence length="451" mass="51230">MGLCASKDAKLESNSLRKCNTNTSTTKDKNNLSTQRAGINDENACDLPDNKPETAKSTTSSTDKCQQSLSPLNYDEKSQQNCCDNPVHAQNIAEDVFPLEFNKTAPTTQTIESPAKHNNEAVETFASHTIWKLSKEANLQNIEMTKNLSDNGSRKKENTKEHIIWDDYRFPNCEIPGIVEKFTSKRHSSNLVHDLAKKSRENLQVEEEIKMTAFSLDKEKQKMTIEQKPVSFVKERVKELERKLLSTKSATINQAAVHRVSRNLISSVTTDKEDHLSHTPNLSTSNDVDQLDNLKYSTANSKNDAQDKSCGNRVNDTENSVKTHMKTCEEKNRRVRRSRNSLARASTVFSTETLSKFLDTYSRDTEIENSTVITEAEAQEKFIEDSLIATLKRTDSSPGVDLNSEIAVKRWKYKNRQRKLRESRIMWDDEEAVRGIRGSVLKAHTSMKIFM</sequence>
<accession>M2X709</accession>
<dbReference type="AlphaFoldDB" id="M2X709"/>